<protein>
    <submittedName>
        <fullName evidence="2">Uncharacterized protein</fullName>
    </submittedName>
</protein>
<accession>A0ABT3A7F6</accession>
<dbReference type="RefSeq" id="WP_263711886.1">
    <property type="nucleotide sequence ID" value="NZ_JAOWKX010000003.1"/>
</dbReference>
<name>A0ABT3A7F6_9ALTE</name>
<keyword evidence="1" id="KW-0732">Signal</keyword>
<dbReference type="Proteomes" id="UP001652504">
    <property type="component" value="Unassembled WGS sequence"/>
</dbReference>
<gene>
    <name evidence="2" type="ORF">OE749_07855</name>
</gene>
<evidence type="ECO:0000313" key="3">
    <source>
        <dbReference type="Proteomes" id="UP001652504"/>
    </source>
</evidence>
<evidence type="ECO:0000313" key="2">
    <source>
        <dbReference type="EMBL" id="MCV2884606.1"/>
    </source>
</evidence>
<feature type="signal peptide" evidence="1">
    <location>
        <begin position="1"/>
        <end position="22"/>
    </location>
</feature>
<keyword evidence="3" id="KW-1185">Reference proteome</keyword>
<dbReference type="EMBL" id="JAOWKX010000003">
    <property type="protein sequence ID" value="MCV2884606.1"/>
    <property type="molecule type" value="Genomic_DNA"/>
</dbReference>
<reference evidence="2 3" key="1">
    <citation type="submission" date="2022-10" db="EMBL/GenBank/DDBJ databases">
        <title>Aestuariibacter sp. AA17 isolated from Montipora capitata coral fragment.</title>
        <authorList>
            <person name="Emsley S.A."/>
            <person name="Pfannmuller K.M."/>
            <person name="Loughran R.M."/>
            <person name="Shlafstein M."/>
            <person name="Papke E."/>
            <person name="Saw J.H."/>
            <person name="Ushijima B."/>
            <person name="Videau P."/>
        </authorList>
    </citation>
    <scope>NUCLEOTIDE SEQUENCE [LARGE SCALE GENOMIC DNA]</scope>
    <source>
        <strain evidence="2 3">AA17</strain>
    </source>
</reference>
<proteinExistence type="predicted"/>
<comment type="caution">
    <text evidence="2">The sequence shown here is derived from an EMBL/GenBank/DDBJ whole genome shotgun (WGS) entry which is preliminary data.</text>
</comment>
<evidence type="ECO:0000256" key="1">
    <source>
        <dbReference type="SAM" id="SignalP"/>
    </source>
</evidence>
<sequence length="240" mass="25076">MKLTHIAMVLGTTLFAATQVNAHSIKSDVDGSKKQAFDITNASASTDGRLTTFMMEVAGVAGSEKPKAIGKLAGAKVESYVWPTSLDPEVVGFDKKSGILALAITAHPDFDDTPLFDEDGDGNPANDGADWHSHWVVLTEEKACGAGLKVRDVSPGVDLLPATAPMLPIALDSPGMSPILDGKIAKITVPVKDTEMVSFDAVTAELMVHAEGKAPLLCVTGVHDVASGDLSLPGKIMRSE</sequence>
<feature type="chain" id="PRO_5045681640" evidence="1">
    <location>
        <begin position="23"/>
        <end position="240"/>
    </location>
</feature>
<organism evidence="2 3">
    <name type="scientific">Fluctibacter corallii</name>
    <dbReference type="NCBI Taxonomy" id="2984329"/>
    <lineage>
        <taxon>Bacteria</taxon>
        <taxon>Pseudomonadati</taxon>
        <taxon>Pseudomonadota</taxon>
        <taxon>Gammaproteobacteria</taxon>
        <taxon>Alteromonadales</taxon>
        <taxon>Alteromonadaceae</taxon>
        <taxon>Fluctibacter</taxon>
    </lineage>
</organism>